<evidence type="ECO:0000313" key="1">
    <source>
        <dbReference type="EMBL" id="KAK0452021.1"/>
    </source>
</evidence>
<dbReference type="EMBL" id="JAUEPS010000032">
    <property type="protein sequence ID" value="KAK0452021.1"/>
    <property type="molecule type" value="Genomic_DNA"/>
</dbReference>
<proteinExistence type="predicted"/>
<name>A0AA39K294_ARMTA</name>
<reference evidence="1" key="1">
    <citation type="submission" date="2023-06" db="EMBL/GenBank/DDBJ databases">
        <authorList>
            <consortium name="Lawrence Berkeley National Laboratory"/>
            <person name="Ahrendt S."/>
            <person name="Sahu N."/>
            <person name="Indic B."/>
            <person name="Wong-Bajracharya J."/>
            <person name="Merenyi Z."/>
            <person name="Ke H.-M."/>
            <person name="Monk M."/>
            <person name="Kocsube S."/>
            <person name="Drula E."/>
            <person name="Lipzen A."/>
            <person name="Balint B."/>
            <person name="Henrissat B."/>
            <person name="Andreopoulos B."/>
            <person name="Martin F.M."/>
            <person name="Harder C.B."/>
            <person name="Rigling D."/>
            <person name="Ford K.L."/>
            <person name="Foster G.D."/>
            <person name="Pangilinan J."/>
            <person name="Papanicolaou A."/>
            <person name="Barry K."/>
            <person name="LaButti K."/>
            <person name="Viragh M."/>
            <person name="Koriabine M."/>
            <person name="Yan M."/>
            <person name="Riley R."/>
            <person name="Champramary S."/>
            <person name="Plett K.L."/>
            <person name="Tsai I.J."/>
            <person name="Slot J."/>
            <person name="Sipos G."/>
            <person name="Plett J."/>
            <person name="Nagy L.G."/>
            <person name="Grigoriev I.V."/>
        </authorList>
    </citation>
    <scope>NUCLEOTIDE SEQUENCE</scope>
    <source>
        <strain evidence="1">CCBAS 213</strain>
    </source>
</reference>
<evidence type="ECO:0008006" key="3">
    <source>
        <dbReference type="Google" id="ProtNLM"/>
    </source>
</evidence>
<keyword evidence="2" id="KW-1185">Reference proteome</keyword>
<protein>
    <recommendedName>
        <fullName evidence="3">F-box domain-containing protein</fullName>
    </recommendedName>
</protein>
<accession>A0AA39K294</accession>
<organism evidence="1 2">
    <name type="scientific">Armillaria tabescens</name>
    <name type="common">Ringless honey mushroom</name>
    <name type="synonym">Agaricus tabescens</name>
    <dbReference type="NCBI Taxonomy" id="1929756"/>
    <lineage>
        <taxon>Eukaryota</taxon>
        <taxon>Fungi</taxon>
        <taxon>Dikarya</taxon>
        <taxon>Basidiomycota</taxon>
        <taxon>Agaricomycotina</taxon>
        <taxon>Agaricomycetes</taxon>
        <taxon>Agaricomycetidae</taxon>
        <taxon>Agaricales</taxon>
        <taxon>Marasmiineae</taxon>
        <taxon>Physalacriaceae</taxon>
        <taxon>Desarmillaria</taxon>
    </lineage>
</organism>
<dbReference type="AlphaFoldDB" id="A0AA39K294"/>
<gene>
    <name evidence="1" type="ORF">EV420DRAFT_703079</name>
</gene>
<dbReference type="RefSeq" id="XP_060327855.1">
    <property type="nucleotide sequence ID" value="XM_060483154.1"/>
</dbReference>
<evidence type="ECO:0000313" key="2">
    <source>
        <dbReference type="Proteomes" id="UP001175211"/>
    </source>
</evidence>
<dbReference type="Proteomes" id="UP001175211">
    <property type="component" value="Unassembled WGS sequence"/>
</dbReference>
<comment type="caution">
    <text evidence="1">The sequence shown here is derived from an EMBL/GenBank/DDBJ whole genome shotgun (WGS) entry which is preliminary data.</text>
</comment>
<sequence>MRYSSPVTIQFSQVEEMVLEVLQHCDIASLVAASHGNRQFRRLVRSILSTRLVHALSPCIPDYLLLQFFVLLDRTESAIIGSTAFKTLTPHCTWETADVNIVTPLYGFTLWEDFFAMHHFIASEDDRFSRLQNNVPQAGIWYHDETKEIKKIIVIESAHDSVFLPVLSSPLTSQMNIITSSHIYCLYPTLTVDRISVNSFGGLPHSFDSVPIVLSELRLEAVDKQGLRFIANGERSDKTCGVECPKLERALRGYRNVGIFQWGGYQLMTSMDRRS</sequence>
<dbReference type="GeneID" id="85366702"/>